<dbReference type="CDD" id="cd07377">
    <property type="entry name" value="WHTH_GntR"/>
    <property type="match status" value="1"/>
</dbReference>
<accession>A0A5C4IYQ4</accession>
<reference evidence="5 6" key="1">
    <citation type="submission" date="2019-05" db="EMBL/GenBank/DDBJ databases">
        <title>Draft genome sequence of Actinomadura sp. 14C53.</title>
        <authorList>
            <person name="Saricaoglu S."/>
            <person name="Isik K."/>
        </authorList>
    </citation>
    <scope>NUCLEOTIDE SEQUENCE [LARGE SCALE GENOMIC DNA]</scope>
    <source>
        <strain evidence="5 6">14C53</strain>
    </source>
</reference>
<dbReference type="GO" id="GO:0003700">
    <property type="term" value="F:DNA-binding transcription factor activity"/>
    <property type="evidence" value="ECO:0007669"/>
    <property type="project" value="InterPro"/>
</dbReference>
<keyword evidence="6" id="KW-1185">Reference proteome</keyword>
<dbReference type="GO" id="GO:0045892">
    <property type="term" value="P:negative regulation of DNA-templated transcription"/>
    <property type="evidence" value="ECO:0007669"/>
    <property type="project" value="TreeGrafter"/>
</dbReference>
<dbReference type="InterPro" id="IPR050679">
    <property type="entry name" value="Bact_HTH_transcr_reg"/>
</dbReference>
<protein>
    <submittedName>
        <fullName evidence="5">GntR family transcriptional regulator</fullName>
    </submittedName>
</protein>
<evidence type="ECO:0000256" key="3">
    <source>
        <dbReference type="ARBA" id="ARBA00023163"/>
    </source>
</evidence>
<dbReference type="InterPro" id="IPR036390">
    <property type="entry name" value="WH_DNA-bd_sf"/>
</dbReference>
<dbReference type="OrthoDB" id="3214900at2"/>
<evidence type="ECO:0000313" key="6">
    <source>
        <dbReference type="Proteomes" id="UP000309174"/>
    </source>
</evidence>
<dbReference type="PROSITE" id="PS50949">
    <property type="entry name" value="HTH_GNTR"/>
    <property type="match status" value="1"/>
</dbReference>
<proteinExistence type="predicted"/>
<keyword evidence="3" id="KW-0804">Transcription</keyword>
<dbReference type="Pfam" id="PF07702">
    <property type="entry name" value="UTRA"/>
    <property type="match status" value="1"/>
</dbReference>
<feature type="domain" description="HTH gntR-type" evidence="4">
    <location>
        <begin position="17"/>
        <end position="85"/>
    </location>
</feature>
<evidence type="ECO:0000259" key="4">
    <source>
        <dbReference type="PROSITE" id="PS50949"/>
    </source>
</evidence>
<dbReference type="EMBL" id="VCKW01000483">
    <property type="protein sequence ID" value="TMQ84019.1"/>
    <property type="molecule type" value="Genomic_DNA"/>
</dbReference>
<dbReference type="GO" id="GO:0003677">
    <property type="term" value="F:DNA binding"/>
    <property type="evidence" value="ECO:0007669"/>
    <property type="project" value="UniProtKB-KW"/>
</dbReference>
<dbReference type="SUPFAM" id="SSF46785">
    <property type="entry name" value="Winged helix' DNA-binding domain"/>
    <property type="match status" value="1"/>
</dbReference>
<gene>
    <name evidence="5" type="ORF">ETD83_40965</name>
</gene>
<dbReference type="Pfam" id="PF00392">
    <property type="entry name" value="GntR"/>
    <property type="match status" value="1"/>
</dbReference>
<dbReference type="InterPro" id="IPR028978">
    <property type="entry name" value="Chorismate_lyase_/UTRA_dom_sf"/>
</dbReference>
<dbReference type="Gene3D" id="3.40.1410.10">
    <property type="entry name" value="Chorismate lyase-like"/>
    <property type="match status" value="1"/>
</dbReference>
<dbReference type="InterPro" id="IPR000524">
    <property type="entry name" value="Tscrpt_reg_HTH_GntR"/>
</dbReference>
<dbReference type="PANTHER" id="PTHR44846:SF17">
    <property type="entry name" value="GNTR-FAMILY TRANSCRIPTIONAL REGULATOR"/>
    <property type="match status" value="1"/>
</dbReference>
<sequence length="262" mass="29347">MFGRNILWTAEEEGRVSLSAKDLAAVLRRQINDQELRFGETIPSQTVLARTYGVSVTTVNRALSELRREGLVRTEQGRGTVVTALPQIVRDARDRYAADKRLQDRGAFAAEIRRLGMTPRSETTIFRDVPPPKVAEFLGTPSGEEVVVRQRSMYADDTLVQIAPSYIPLDIAGGTMLEDTVQTKGGMISTMAQLGYEQEYADEYLTLSRSPTDEETTRFGIGSDQPVFELYHVAYANDRAVEVCVHVGPTHLWNFVYRVPMK</sequence>
<evidence type="ECO:0000313" key="5">
    <source>
        <dbReference type="EMBL" id="TMQ84019.1"/>
    </source>
</evidence>
<dbReference type="PANTHER" id="PTHR44846">
    <property type="entry name" value="MANNOSYL-D-GLYCERATE TRANSPORT/METABOLISM SYSTEM REPRESSOR MNGR-RELATED"/>
    <property type="match status" value="1"/>
</dbReference>
<organism evidence="5 6">
    <name type="scientific">Actinomadura soli</name>
    <dbReference type="NCBI Taxonomy" id="2508997"/>
    <lineage>
        <taxon>Bacteria</taxon>
        <taxon>Bacillati</taxon>
        <taxon>Actinomycetota</taxon>
        <taxon>Actinomycetes</taxon>
        <taxon>Streptosporangiales</taxon>
        <taxon>Thermomonosporaceae</taxon>
        <taxon>Actinomadura</taxon>
    </lineage>
</organism>
<dbReference type="Gene3D" id="1.10.10.10">
    <property type="entry name" value="Winged helix-like DNA-binding domain superfamily/Winged helix DNA-binding domain"/>
    <property type="match status" value="1"/>
</dbReference>
<dbReference type="Proteomes" id="UP000309174">
    <property type="component" value="Unassembled WGS sequence"/>
</dbReference>
<comment type="caution">
    <text evidence="5">The sequence shown here is derived from an EMBL/GenBank/DDBJ whole genome shotgun (WGS) entry which is preliminary data.</text>
</comment>
<dbReference type="SMART" id="SM00345">
    <property type="entry name" value="HTH_GNTR"/>
    <property type="match status" value="1"/>
</dbReference>
<name>A0A5C4IYQ4_9ACTN</name>
<keyword evidence="2" id="KW-0238">DNA-binding</keyword>
<dbReference type="SUPFAM" id="SSF64288">
    <property type="entry name" value="Chorismate lyase-like"/>
    <property type="match status" value="1"/>
</dbReference>
<dbReference type="InterPro" id="IPR011663">
    <property type="entry name" value="UTRA"/>
</dbReference>
<evidence type="ECO:0000256" key="1">
    <source>
        <dbReference type="ARBA" id="ARBA00023015"/>
    </source>
</evidence>
<evidence type="ECO:0000256" key="2">
    <source>
        <dbReference type="ARBA" id="ARBA00023125"/>
    </source>
</evidence>
<dbReference type="SMART" id="SM00866">
    <property type="entry name" value="UTRA"/>
    <property type="match status" value="1"/>
</dbReference>
<dbReference type="InterPro" id="IPR036388">
    <property type="entry name" value="WH-like_DNA-bd_sf"/>
</dbReference>
<dbReference type="AlphaFoldDB" id="A0A5C4IYQ4"/>
<keyword evidence="1" id="KW-0805">Transcription regulation</keyword>